<reference evidence="5 6" key="1">
    <citation type="submission" date="2017-10" db="EMBL/GenBank/DDBJ databases">
        <title>Genomics of the genus Arcobacter.</title>
        <authorList>
            <person name="Perez-Cataluna A."/>
            <person name="Figueras M.J."/>
        </authorList>
    </citation>
    <scope>NUCLEOTIDE SEQUENCE [LARGE SCALE GENOMIC DNA]</scope>
    <source>
        <strain evidence="5 6">CECT 8987</strain>
    </source>
</reference>
<keyword evidence="3" id="KW-0326">Glycosidase</keyword>
<evidence type="ECO:0000256" key="3">
    <source>
        <dbReference type="ARBA" id="ARBA00023295"/>
    </source>
</evidence>
<dbReference type="RefSeq" id="WP_128995275.1">
    <property type="nucleotide sequence ID" value="NZ_PDKN01000002.1"/>
</dbReference>
<dbReference type="InterPro" id="IPR036962">
    <property type="entry name" value="Glyco_hydro_3_N_sf"/>
</dbReference>
<evidence type="ECO:0000313" key="6">
    <source>
        <dbReference type="Proteomes" id="UP000290657"/>
    </source>
</evidence>
<dbReference type="PANTHER" id="PTHR30480:SF16">
    <property type="entry name" value="GLYCOSIDE HYDROLASE FAMILY 3 DOMAIN PROTEIN"/>
    <property type="match status" value="1"/>
</dbReference>
<sequence>MLYRLFFALIFPFMILHAQPPSEMRIKKEIAHMLIIGFDEKKLSSQSQFIQQIKQYELGGVILFDRFYDDATRTKNIASFEQLKALTTQLKSANANILISVDQEGGRVERLKVKQGFKHTPSAQTISSLPDSEAKKAYDTLALQLRESGVNTNFAPVLDLALNLNNKVIYQLQRSYSKEPSQVVQYASVFMDALREQNIISVLKHFPGHGSSSEDSHKGFVDVSDTWSSKELEPYRQLIKQKQVPMIMIAHVFNQKWDTHYPATLSYNVNTKLLREQLGFKGVIVSDDMQMNAIRAHYSLEQSVVLAINSGVDILLFGNQLAYDSLESIINTIYKAYEKGLITYERIHTANQRIDLLKRRFLR</sequence>
<dbReference type="InterPro" id="IPR017853">
    <property type="entry name" value="GH"/>
</dbReference>
<evidence type="ECO:0000256" key="1">
    <source>
        <dbReference type="ARBA" id="ARBA00005336"/>
    </source>
</evidence>
<dbReference type="Proteomes" id="UP000290657">
    <property type="component" value="Unassembled WGS sequence"/>
</dbReference>
<dbReference type="GO" id="GO:0009254">
    <property type="term" value="P:peptidoglycan turnover"/>
    <property type="evidence" value="ECO:0007669"/>
    <property type="project" value="TreeGrafter"/>
</dbReference>
<comment type="similarity">
    <text evidence="1">Belongs to the glycosyl hydrolase 3 family.</text>
</comment>
<dbReference type="Pfam" id="PF00933">
    <property type="entry name" value="Glyco_hydro_3"/>
    <property type="match status" value="1"/>
</dbReference>
<organism evidence="5 6">
    <name type="scientific">Candidatus Marinarcus aquaticus</name>
    <dbReference type="NCBI Taxonomy" id="2044504"/>
    <lineage>
        <taxon>Bacteria</taxon>
        <taxon>Pseudomonadati</taxon>
        <taxon>Campylobacterota</taxon>
        <taxon>Epsilonproteobacteria</taxon>
        <taxon>Campylobacterales</taxon>
        <taxon>Arcobacteraceae</taxon>
        <taxon>Candidatus Marinarcus</taxon>
    </lineage>
</organism>
<accession>A0A4Q0XRI3</accession>
<dbReference type="PANTHER" id="PTHR30480">
    <property type="entry name" value="BETA-HEXOSAMINIDASE-RELATED"/>
    <property type="match status" value="1"/>
</dbReference>
<feature type="domain" description="Glycoside hydrolase family 3 N-terminal" evidence="4">
    <location>
        <begin position="28"/>
        <end position="354"/>
    </location>
</feature>
<dbReference type="OrthoDB" id="9781691at2"/>
<dbReference type="Gene3D" id="3.20.20.300">
    <property type="entry name" value="Glycoside hydrolase, family 3, N-terminal domain"/>
    <property type="match status" value="1"/>
</dbReference>
<gene>
    <name evidence="5" type="ORF">CRV04_03070</name>
</gene>
<dbReference type="GO" id="GO:0005975">
    <property type="term" value="P:carbohydrate metabolic process"/>
    <property type="evidence" value="ECO:0007669"/>
    <property type="project" value="InterPro"/>
</dbReference>
<protein>
    <submittedName>
        <fullName evidence="5">Glycosyl hydrolase</fullName>
    </submittedName>
</protein>
<dbReference type="InterPro" id="IPR050226">
    <property type="entry name" value="NagZ_Beta-hexosaminidase"/>
</dbReference>
<proteinExistence type="inferred from homology"/>
<evidence type="ECO:0000259" key="4">
    <source>
        <dbReference type="Pfam" id="PF00933"/>
    </source>
</evidence>
<dbReference type="GO" id="GO:0004553">
    <property type="term" value="F:hydrolase activity, hydrolyzing O-glycosyl compounds"/>
    <property type="evidence" value="ECO:0007669"/>
    <property type="project" value="InterPro"/>
</dbReference>
<comment type="caution">
    <text evidence="5">The sequence shown here is derived from an EMBL/GenBank/DDBJ whole genome shotgun (WGS) entry which is preliminary data.</text>
</comment>
<dbReference type="AlphaFoldDB" id="A0A4Q0XRI3"/>
<keyword evidence="2 5" id="KW-0378">Hydrolase</keyword>
<evidence type="ECO:0000256" key="2">
    <source>
        <dbReference type="ARBA" id="ARBA00022801"/>
    </source>
</evidence>
<name>A0A4Q0XRI3_9BACT</name>
<dbReference type="InterPro" id="IPR001764">
    <property type="entry name" value="Glyco_hydro_3_N"/>
</dbReference>
<dbReference type="EMBL" id="PDKN01000002">
    <property type="protein sequence ID" value="RXJ60010.1"/>
    <property type="molecule type" value="Genomic_DNA"/>
</dbReference>
<evidence type="ECO:0000313" key="5">
    <source>
        <dbReference type="EMBL" id="RXJ60010.1"/>
    </source>
</evidence>
<keyword evidence="6" id="KW-1185">Reference proteome</keyword>
<dbReference type="SUPFAM" id="SSF51445">
    <property type="entry name" value="(Trans)glycosidases"/>
    <property type="match status" value="1"/>
</dbReference>